<dbReference type="RefSeq" id="WP_129399879.1">
    <property type="nucleotide sequence ID" value="NZ_SDWT01000001.1"/>
</dbReference>
<keyword evidence="2" id="KW-1185">Reference proteome</keyword>
<proteinExistence type="predicted"/>
<evidence type="ECO:0000313" key="1">
    <source>
        <dbReference type="EMBL" id="RYB94528.1"/>
    </source>
</evidence>
<gene>
    <name evidence="1" type="ORF">EUA93_09335</name>
</gene>
<organism evidence="1 2">
    <name type="scientific">Nocardioides oleivorans</name>
    <dbReference type="NCBI Taxonomy" id="273676"/>
    <lineage>
        <taxon>Bacteria</taxon>
        <taxon>Bacillati</taxon>
        <taxon>Actinomycetota</taxon>
        <taxon>Actinomycetes</taxon>
        <taxon>Propionibacteriales</taxon>
        <taxon>Nocardioidaceae</taxon>
        <taxon>Nocardioides</taxon>
    </lineage>
</organism>
<comment type="caution">
    <text evidence="1">The sequence shown here is derived from an EMBL/GenBank/DDBJ whole genome shotgun (WGS) entry which is preliminary data.</text>
</comment>
<dbReference type="AlphaFoldDB" id="A0A4Q2RZG2"/>
<evidence type="ECO:0000313" key="2">
    <source>
        <dbReference type="Proteomes" id="UP000294071"/>
    </source>
</evidence>
<dbReference type="Proteomes" id="UP000294071">
    <property type="component" value="Unassembled WGS sequence"/>
</dbReference>
<accession>A0A4Q2RZG2</accession>
<reference evidence="1 2" key="1">
    <citation type="submission" date="2019-01" db="EMBL/GenBank/DDBJ databases">
        <title>Novel species of Nocardioides.</title>
        <authorList>
            <person name="Liu Q."/>
            <person name="Xin Y.-H."/>
        </authorList>
    </citation>
    <scope>NUCLEOTIDE SEQUENCE [LARGE SCALE GENOMIC DNA]</scope>
    <source>
        <strain evidence="1 2">CGMCC 4.6882</strain>
    </source>
</reference>
<dbReference type="EMBL" id="SDWT01000001">
    <property type="protein sequence ID" value="RYB94528.1"/>
    <property type="molecule type" value="Genomic_DNA"/>
</dbReference>
<protein>
    <submittedName>
        <fullName evidence="1">Uncharacterized protein</fullName>
    </submittedName>
</protein>
<dbReference type="OrthoDB" id="3786233at2"/>
<sequence length="126" mass="12932">MSGTGKRSLMQVEPTKLVELAESSESTLAAMQQDWALAIDQLAGACADLGDADGMRNIAASYADSLTDAGETLAALSGALGQGVAGLIDAARDAVRADDTVAGELDRAVSQIITHEFDRTPQPGGR</sequence>
<name>A0A4Q2RZG2_9ACTN</name>